<evidence type="ECO:0008006" key="4">
    <source>
        <dbReference type="Google" id="ProtNLM"/>
    </source>
</evidence>
<gene>
    <name evidence="2" type="ORF">VISI1226_15556</name>
</gene>
<dbReference type="EMBL" id="AEVT01000117">
    <property type="protein sequence ID" value="EGA68170.1"/>
    <property type="molecule type" value="Genomic_DNA"/>
</dbReference>
<name>E8MCZ4_PHOS4</name>
<organism evidence="2 3">
    <name type="scientific">Vibrio sinaloensis DSM 21326</name>
    <dbReference type="NCBI Taxonomy" id="945550"/>
    <lineage>
        <taxon>Bacteria</taxon>
        <taxon>Pseudomonadati</taxon>
        <taxon>Pseudomonadota</taxon>
        <taxon>Gammaproteobacteria</taxon>
        <taxon>Vibrionales</taxon>
        <taxon>Vibrionaceae</taxon>
        <taxon>Vibrio</taxon>
        <taxon>Vibrio oreintalis group</taxon>
    </lineage>
</organism>
<dbReference type="OrthoDB" id="7058586at2"/>
<proteinExistence type="predicted"/>
<dbReference type="eggNOG" id="ENOG5032YG3">
    <property type="taxonomic scope" value="Bacteria"/>
</dbReference>
<dbReference type="AlphaFoldDB" id="E8MCZ4"/>
<dbReference type="Pfam" id="PF11066">
    <property type="entry name" value="DUF2867"/>
    <property type="match status" value="1"/>
</dbReference>
<evidence type="ECO:0000256" key="1">
    <source>
        <dbReference type="SAM" id="MobiDB-lite"/>
    </source>
</evidence>
<accession>E8MCZ4</accession>
<reference evidence="2 3" key="1">
    <citation type="journal article" date="2012" name="Int. J. Syst. Evol. Microbiol.">
        <title>Vibrio caribbeanicus sp. nov., isolated from the marine sponge Scleritoderma cyanea.</title>
        <authorList>
            <person name="Hoffmann M."/>
            <person name="Monday S.R."/>
            <person name="Allard M.W."/>
            <person name="Strain E.A."/>
            <person name="Whittaker P."/>
            <person name="Naum M."/>
            <person name="McCarthy P.J."/>
            <person name="Lopez J.V."/>
            <person name="Fischer M."/>
            <person name="Brown E.W."/>
        </authorList>
    </citation>
    <scope>NUCLEOTIDE SEQUENCE [LARGE SCALE GENOMIC DNA]</scope>
    <source>
        <strain evidence="3">DSMZ 21326</strain>
    </source>
</reference>
<dbReference type="InterPro" id="IPR021295">
    <property type="entry name" value="DUF2867"/>
</dbReference>
<sequence length="176" mass="19759">MSRIEMVEIPNQSQLSHHSPKASFSDSFGFVVADELRSPQQVYLDIFGHLPAWIERLMRLRNQIVGVLGFETSPEITPLTLQKLMTNELGGIHQLAYSSDQEIVCTSRDKHIQVSLSVLKLNSGKFVLSTQVDTFTLCGAIYLQAIIPFHKLIAASSIRSMLRREEHKKAEHQGSA</sequence>
<feature type="compositionally biased region" description="Polar residues" evidence="1">
    <location>
        <begin position="10"/>
        <end position="20"/>
    </location>
</feature>
<evidence type="ECO:0000313" key="3">
    <source>
        <dbReference type="Proteomes" id="UP000006228"/>
    </source>
</evidence>
<feature type="region of interest" description="Disordered" evidence="1">
    <location>
        <begin position="1"/>
        <end position="20"/>
    </location>
</feature>
<evidence type="ECO:0000313" key="2">
    <source>
        <dbReference type="EMBL" id="EGA68170.1"/>
    </source>
</evidence>
<dbReference type="Proteomes" id="UP000006228">
    <property type="component" value="Unassembled WGS sequence"/>
</dbReference>
<protein>
    <recommendedName>
        <fullName evidence="4">DUF2867 domain-containing protein</fullName>
    </recommendedName>
</protein>
<dbReference type="RefSeq" id="WP_008081287.1">
    <property type="nucleotide sequence ID" value="NZ_AEVT01000117.1"/>
</dbReference>
<dbReference type="GeneID" id="95571406"/>
<comment type="caution">
    <text evidence="2">The sequence shown here is derived from an EMBL/GenBank/DDBJ whole genome shotgun (WGS) entry which is preliminary data.</text>
</comment>